<dbReference type="GO" id="GO:0006307">
    <property type="term" value="P:DNA alkylation repair"/>
    <property type="evidence" value="ECO:0007669"/>
    <property type="project" value="UniProtKB-UniRule"/>
</dbReference>
<dbReference type="InterPro" id="IPR036388">
    <property type="entry name" value="WH-like_DNA-bd_sf"/>
</dbReference>
<evidence type="ECO:0000259" key="10">
    <source>
        <dbReference type="Pfam" id="PF01035"/>
    </source>
</evidence>
<accession>A0A840A7P9</accession>
<evidence type="ECO:0000313" key="12">
    <source>
        <dbReference type="Proteomes" id="UP000530564"/>
    </source>
</evidence>
<dbReference type="GO" id="GO:0003908">
    <property type="term" value="F:methylated-DNA-[protein]-cysteine S-methyltransferase activity"/>
    <property type="evidence" value="ECO:0007669"/>
    <property type="project" value="UniProtKB-UniRule"/>
</dbReference>
<dbReference type="InterPro" id="IPR001497">
    <property type="entry name" value="MethylDNA_cys_MeTrfase_AS"/>
</dbReference>
<dbReference type="PANTHER" id="PTHR10815">
    <property type="entry name" value="METHYLATED-DNA--PROTEIN-CYSTEINE METHYLTRANSFERASE"/>
    <property type="match status" value="1"/>
</dbReference>
<feature type="active site" description="Nucleophile; methyl group acceptor" evidence="9">
    <location>
        <position position="141"/>
    </location>
</feature>
<sequence>MPRPPEVLTLDRMATPLGEGLLVTDAEGFLRAFDWATHEARLTTLLRRQNPPTDLVEGSAPAATRTALDAYFAGDLTALGAIAWRTGGTEFQRSVWSALCTIRVGETLTYMELAARIGRPKAIRAVGLANGSNPVSIVVPCHRVIGADGTLTGYGGGLDRKHWLLSHEGAAFVDE</sequence>
<dbReference type="CDD" id="cd06445">
    <property type="entry name" value="ATase"/>
    <property type="match status" value="1"/>
</dbReference>
<keyword evidence="6 9" id="KW-0227">DNA damage</keyword>
<keyword evidence="3 9" id="KW-0963">Cytoplasm</keyword>
<evidence type="ECO:0000256" key="5">
    <source>
        <dbReference type="ARBA" id="ARBA00022679"/>
    </source>
</evidence>
<dbReference type="InterPro" id="IPR014048">
    <property type="entry name" value="MethylDNA_cys_MeTrfase_DNA-bd"/>
</dbReference>
<comment type="catalytic activity">
    <reaction evidence="8 9">
        <text>a 6-O-methyl-2'-deoxyguanosine in DNA + L-cysteinyl-[protein] = S-methyl-L-cysteinyl-[protein] + a 2'-deoxyguanosine in DNA</text>
        <dbReference type="Rhea" id="RHEA:24000"/>
        <dbReference type="Rhea" id="RHEA-COMP:10131"/>
        <dbReference type="Rhea" id="RHEA-COMP:10132"/>
        <dbReference type="Rhea" id="RHEA-COMP:11367"/>
        <dbReference type="Rhea" id="RHEA-COMP:11368"/>
        <dbReference type="ChEBI" id="CHEBI:29950"/>
        <dbReference type="ChEBI" id="CHEBI:82612"/>
        <dbReference type="ChEBI" id="CHEBI:85445"/>
        <dbReference type="ChEBI" id="CHEBI:85448"/>
        <dbReference type="EC" id="2.1.1.63"/>
    </reaction>
</comment>
<evidence type="ECO:0000256" key="4">
    <source>
        <dbReference type="ARBA" id="ARBA00022603"/>
    </source>
</evidence>
<comment type="miscellaneous">
    <text evidence="9">This enzyme catalyzes only one turnover and therefore is not strictly catalytic. According to one definition, an enzyme is a biocatalyst that acts repeatedly and over many reaction cycles.</text>
</comment>
<keyword evidence="12" id="KW-1185">Reference proteome</keyword>
<evidence type="ECO:0000256" key="3">
    <source>
        <dbReference type="ARBA" id="ARBA00022490"/>
    </source>
</evidence>
<dbReference type="NCBIfam" id="TIGR00589">
    <property type="entry name" value="ogt"/>
    <property type="match status" value="1"/>
</dbReference>
<dbReference type="InterPro" id="IPR023546">
    <property type="entry name" value="MGMT"/>
</dbReference>
<dbReference type="PANTHER" id="PTHR10815:SF5">
    <property type="entry name" value="METHYLATED-DNA--PROTEIN-CYSTEINE METHYLTRANSFERASE"/>
    <property type="match status" value="1"/>
</dbReference>
<dbReference type="HAMAP" id="MF_00772">
    <property type="entry name" value="OGT"/>
    <property type="match status" value="1"/>
</dbReference>
<keyword evidence="7 9" id="KW-0234">DNA repair</keyword>
<evidence type="ECO:0000256" key="6">
    <source>
        <dbReference type="ARBA" id="ARBA00022763"/>
    </source>
</evidence>
<reference evidence="11 12" key="1">
    <citation type="submission" date="2020-08" db="EMBL/GenBank/DDBJ databases">
        <title>Genomic Encyclopedia of Type Strains, Phase IV (KMG-IV): sequencing the most valuable type-strain genomes for metagenomic binning, comparative biology and taxonomic classification.</title>
        <authorList>
            <person name="Goeker M."/>
        </authorList>
    </citation>
    <scope>NUCLEOTIDE SEQUENCE [LARGE SCALE GENOMIC DNA]</scope>
    <source>
        <strain evidence="11 12">DSM 21793</strain>
    </source>
</reference>
<dbReference type="InterPro" id="IPR036217">
    <property type="entry name" value="MethylDNA_cys_MeTrfase_DNAb"/>
</dbReference>
<dbReference type="SUPFAM" id="SSF46767">
    <property type="entry name" value="Methylated DNA-protein cysteine methyltransferase, C-terminal domain"/>
    <property type="match status" value="1"/>
</dbReference>
<evidence type="ECO:0000256" key="1">
    <source>
        <dbReference type="ARBA" id="ARBA00001286"/>
    </source>
</evidence>
<proteinExistence type="inferred from homology"/>
<keyword evidence="5 9" id="KW-0808">Transferase</keyword>
<comment type="similarity">
    <text evidence="2 9">Belongs to the MGMT family.</text>
</comment>
<comment type="subcellular location">
    <subcellularLocation>
        <location evidence="9">Cytoplasm</location>
    </subcellularLocation>
</comment>
<dbReference type="Gene3D" id="1.10.10.10">
    <property type="entry name" value="Winged helix-like DNA-binding domain superfamily/Winged helix DNA-binding domain"/>
    <property type="match status" value="1"/>
</dbReference>
<evidence type="ECO:0000256" key="2">
    <source>
        <dbReference type="ARBA" id="ARBA00008711"/>
    </source>
</evidence>
<dbReference type="AlphaFoldDB" id="A0A840A7P9"/>
<gene>
    <name evidence="11" type="ORF">GGQ61_003969</name>
</gene>
<dbReference type="EC" id="2.1.1.63" evidence="9"/>
<organism evidence="11 12">
    <name type="scientific">Phenylobacterium haematophilum</name>
    <dbReference type="NCBI Taxonomy" id="98513"/>
    <lineage>
        <taxon>Bacteria</taxon>
        <taxon>Pseudomonadati</taxon>
        <taxon>Pseudomonadota</taxon>
        <taxon>Alphaproteobacteria</taxon>
        <taxon>Caulobacterales</taxon>
        <taxon>Caulobacteraceae</taxon>
        <taxon>Phenylobacterium</taxon>
    </lineage>
</organism>
<dbReference type="RefSeq" id="WP_183776572.1">
    <property type="nucleotide sequence ID" value="NZ_JACIDK010000008.1"/>
</dbReference>
<dbReference type="Pfam" id="PF01035">
    <property type="entry name" value="DNA_binding_1"/>
    <property type="match status" value="1"/>
</dbReference>
<evidence type="ECO:0000256" key="8">
    <source>
        <dbReference type="ARBA" id="ARBA00049348"/>
    </source>
</evidence>
<dbReference type="GO" id="GO:0032259">
    <property type="term" value="P:methylation"/>
    <property type="evidence" value="ECO:0007669"/>
    <property type="project" value="UniProtKB-KW"/>
</dbReference>
<dbReference type="GO" id="GO:0005737">
    <property type="term" value="C:cytoplasm"/>
    <property type="evidence" value="ECO:0007669"/>
    <property type="project" value="UniProtKB-SubCell"/>
</dbReference>
<evidence type="ECO:0000313" key="11">
    <source>
        <dbReference type="EMBL" id="MBB3893227.1"/>
    </source>
</evidence>
<dbReference type="FunFam" id="1.10.10.10:FF:000214">
    <property type="entry name" value="Methylated-DNA--protein-cysteine methyltransferase"/>
    <property type="match status" value="1"/>
</dbReference>
<protein>
    <recommendedName>
        <fullName evidence="9">Methylated-DNA--protein-cysteine methyltransferase</fullName>
        <ecNumber evidence="9">2.1.1.63</ecNumber>
    </recommendedName>
    <alternativeName>
        <fullName evidence="9">6-O-methylguanine-DNA methyltransferase</fullName>
        <shortName evidence="9">MGMT</shortName>
    </alternativeName>
    <alternativeName>
        <fullName evidence="9">O-6-methylguanine-DNA-alkyltransferase</fullName>
    </alternativeName>
</protein>
<comment type="caution">
    <text evidence="11">The sequence shown here is derived from an EMBL/GenBank/DDBJ whole genome shotgun (WGS) entry which is preliminary data.</text>
</comment>
<keyword evidence="4 9" id="KW-0489">Methyltransferase</keyword>
<feature type="domain" description="Methylated-DNA-[protein]-cysteine S-methyltransferase DNA binding" evidence="10">
    <location>
        <begin position="90"/>
        <end position="170"/>
    </location>
</feature>
<dbReference type="PROSITE" id="PS00374">
    <property type="entry name" value="MGMT"/>
    <property type="match status" value="1"/>
</dbReference>
<dbReference type="Proteomes" id="UP000530564">
    <property type="component" value="Unassembled WGS sequence"/>
</dbReference>
<evidence type="ECO:0000256" key="7">
    <source>
        <dbReference type="ARBA" id="ARBA00023204"/>
    </source>
</evidence>
<name>A0A840A7P9_9CAUL</name>
<dbReference type="EMBL" id="JACIDK010000008">
    <property type="protein sequence ID" value="MBB3893227.1"/>
    <property type="molecule type" value="Genomic_DNA"/>
</dbReference>
<comment type="catalytic activity">
    <reaction evidence="1 9">
        <text>a 4-O-methyl-thymidine in DNA + L-cysteinyl-[protein] = a thymidine in DNA + S-methyl-L-cysteinyl-[protein]</text>
        <dbReference type="Rhea" id="RHEA:53428"/>
        <dbReference type="Rhea" id="RHEA-COMP:10131"/>
        <dbReference type="Rhea" id="RHEA-COMP:10132"/>
        <dbReference type="Rhea" id="RHEA-COMP:13555"/>
        <dbReference type="Rhea" id="RHEA-COMP:13556"/>
        <dbReference type="ChEBI" id="CHEBI:29950"/>
        <dbReference type="ChEBI" id="CHEBI:82612"/>
        <dbReference type="ChEBI" id="CHEBI:137386"/>
        <dbReference type="ChEBI" id="CHEBI:137387"/>
        <dbReference type="EC" id="2.1.1.63"/>
    </reaction>
</comment>
<comment type="function">
    <text evidence="9">Involved in the cellular defense against the biological effects of O6-methylguanine (O6-MeG) and O4-methylthymine (O4-MeT) in DNA. Repairs the methylated nucleobase in DNA by stoichiometrically transferring the methyl group to a cysteine residue in the enzyme. This is a suicide reaction: the enzyme is irreversibly inactivated.</text>
</comment>
<evidence type="ECO:0000256" key="9">
    <source>
        <dbReference type="HAMAP-Rule" id="MF_00772"/>
    </source>
</evidence>